<name>A0A2N5S8T5_9BASI</name>
<comment type="caution">
    <text evidence="1">The sequence shown here is derived from an EMBL/GenBank/DDBJ whole genome shotgun (WGS) entry which is preliminary data.</text>
</comment>
<dbReference type="Proteomes" id="UP000235392">
    <property type="component" value="Unassembled WGS sequence"/>
</dbReference>
<dbReference type="EMBL" id="PGCI01000998">
    <property type="protein sequence ID" value="PLW09646.1"/>
    <property type="molecule type" value="Genomic_DNA"/>
</dbReference>
<proteinExistence type="predicted"/>
<accession>A0A2N5S8T5</accession>
<dbReference type="AlphaFoldDB" id="A0A2N5S8T5"/>
<evidence type="ECO:0000313" key="2">
    <source>
        <dbReference type="Proteomes" id="UP000235392"/>
    </source>
</evidence>
<protein>
    <submittedName>
        <fullName evidence="1">Uncharacterized protein</fullName>
    </submittedName>
</protein>
<evidence type="ECO:0000313" key="1">
    <source>
        <dbReference type="EMBL" id="PLW09646.1"/>
    </source>
</evidence>
<feature type="non-terminal residue" evidence="1">
    <location>
        <position position="1"/>
    </location>
</feature>
<sequence>LGTQLGDKYQSSSSSSMTAKLDCWYPVLELGDTAWQLAANQSSSWVSQLDDWVQIVDTGTYRYT</sequence>
<reference evidence="1 2" key="1">
    <citation type="submission" date="2017-11" db="EMBL/GenBank/DDBJ databases">
        <title>De novo assembly and phasing of dikaryotic genomes from two isolates of Puccinia coronata f. sp. avenae, the causal agent of oat crown rust.</title>
        <authorList>
            <person name="Miller M.E."/>
            <person name="Zhang Y."/>
            <person name="Omidvar V."/>
            <person name="Sperschneider J."/>
            <person name="Schwessinger B."/>
            <person name="Raley C."/>
            <person name="Palmer J.M."/>
            <person name="Garnica D."/>
            <person name="Upadhyaya N."/>
            <person name="Rathjen J."/>
            <person name="Taylor J.M."/>
            <person name="Park R.F."/>
            <person name="Dodds P.N."/>
            <person name="Hirsch C.D."/>
            <person name="Kianian S.F."/>
            <person name="Figueroa M."/>
        </authorList>
    </citation>
    <scope>NUCLEOTIDE SEQUENCE [LARGE SCALE GENOMIC DNA]</scope>
    <source>
        <strain evidence="1">12SD80</strain>
    </source>
</reference>
<gene>
    <name evidence="1" type="ORF">PCASD_23517</name>
</gene>
<organism evidence="1 2">
    <name type="scientific">Puccinia coronata f. sp. avenae</name>
    <dbReference type="NCBI Taxonomy" id="200324"/>
    <lineage>
        <taxon>Eukaryota</taxon>
        <taxon>Fungi</taxon>
        <taxon>Dikarya</taxon>
        <taxon>Basidiomycota</taxon>
        <taxon>Pucciniomycotina</taxon>
        <taxon>Pucciniomycetes</taxon>
        <taxon>Pucciniales</taxon>
        <taxon>Pucciniaceae</taxon>
        <taxon>Puccinia</taxon>
    </lineage>
</organism>